<protein>
    <submittedName>
        <fullName evidence="2">Uncharacterized protein</fullName>
    </submittedName>
</protein>
<feature type="compositionally biased region" description="Polar residues" evidence="1">
    <location>
        <begin position="143"/>
        <end position="160"/>
    </location>
</feature>
<name>A0A1J9Q6I7_9EURO</name>
<organism evidence="2 3">
    <name type="scientific">Emergomyces pasteurianus Ep9510</name>
    <dbReference type="NCBI Taxonomy" id="1447872"/>
    <lineage>
        <taxon>Eukaryota</taxon>
        <taxon>Fungi</taxon>
        <taxon>Dikarya</taxon>
        <taxon>Ascomycota</taxon>
        <taxon>Pezizomycotina</taxon>
        <taxon>Eurotiomycetes</taxon>
        <taxon>Eurotiomycetidae</taxon>
        <taxon>Onygenales</taxon>
        <taxon>Ajellomycetaceae</taxon>
        <taxon>Emergomyces</taxon>
    </lineage>
</organism>
<accession>A0A1J9Q6I7</accession>
<evidence type="ECO:0000313" key="3">
    <source>
        <dbReference type="Proteomes" id="UP000182235"/>
    </source>
</evidence>
<keyword evidence="3" id="KW-1185">Reference proteome</keyword>
<reference evidence="2 3" key="1">
    <citation type="submission" date="2015-07" db="EMBL/GenBank/DDBJ databases">
        <title>Emmonsia species relationships and genome sequence.</title>
        <authorList>
            <consortium name="The Broad Institute Genomics Platform"/>
            <person name="Cuomo C.A."/>
            <person name="Munoz J.F."/>
            <person name="Imamovic A."/>
            <person name="Priest M.E."/>
            <person name="Young S."/>
            <person name="Clay O.K."/>
            <person name="McEwen J.G."/>
        </authorList>
    </citation>
    <scope>NUCLEOTIDE SEQUENCE [LARGE SCALE GENOMIC DNA]</scope>
    <source>
        <strain evidence="2 3">UAMH 9510</strain>
    </source>
</reference>
<evidence type="ECO:0000313" key="2">
    <source>
        <dbReference type="EMBL" id="OJD10773.1"/>
    </source>
</evidence>
<sequence length="295" mass="32988">MTPRPALVPEQLGDGTSITLPASEEHPGLMELNQETDGTQNHEWSHSSPDASIMIEAEMRTENISAAPRSSSSTCSPERITLSIQSRVHAAYGRGSGFIHFSLPSGRRGNTQRERKQKACAGESTTKDLIKIEMKGSEKELTSDPTDNLNDNYTASSLDSSDLMKRQSKRRKFSSRSAATMAHRPRPRPQMAVTDRSVSSTSSQPVASTGGFQFEHALNPRLLSPENISTLISAFAQKLLDLRRDSSTDTWRTMVQTENVSVGEDRRTVEPDRKRSRWTREEDDRLKDLKTRGWR</sequence>
<feature type="compositionally biased region" description="Low complexity" evidence="1">
    <location>
        <begin position="193"/>
        <end position="208"/>
    </location>
</feature>
<feature type="compositionally biased region" description="Basic and acidic residues" evidence="1">
    <location>
        <begin position="125"/>
        <end position="142"/>
    </location>
</feature>
<comment type="caution">
    <text evidence="2">The sequence shown here is derived from an EMBL/GenBank/DDBJ whole genome shotgun (WGS) entry which is preliminary data.</text>
</comment>
<dbReference type="EMBL" id="LGRN01000693">
    <property type="protein sequence ID" value="OJD10773.1"/>
    <property type="molecule type" value="Genomic_DNA"/>
</dbReference>
<feature type="region of interest" description="Disordered" evidence="1">
    <location>
        <begin position="260"/>
        <end position="282"/>
    </location>
</feature>
<feature type="region of interest" description="Disordered" evidence="1">
    <location>
        <begin position="102"/>
        <end position="208"/>
    </location>
</feature>
<dbReference type="OrthoDB" id="4188860at2759"/>
<feature type="region of interest" description="Disordered" evidence="1">
    <location>
        <begin position="1"/>
        <end position="22"/>
    </location>
</feature>
<evidence type="ECO:0000256" key="1">
    <source>
        <dbReference type="SAM" id="MobiDB-lite"/>
    </source>
</evidence>
<proteinExistence type="predicted"/>
<gene>
    <name evidence="2" type="ORF">AJ78_08303</name>
</gene>
<feature type="compositionally biased region" description="Basic and acidic residues" evidence="1">
    <location>
        <begin position="263"/>
        <end position="282"/>
    </location>
</feature>
<dbReference type="AlphaFoldDB" id="A0A1J9Q6I7"/>
<dbReference type="Proteomes" id="UP000182235">
    <property type="component" value="Unassembled WGS sequence"/>
</dbReference>